<evidence type="ECO:0000256" key="9">
    <source>
        <dbReference type="ARBA" id="ARBA00022776"/>
    </source>
</evidence>
<keyword evidence="10 19" id="KW-0418">Kinase</keyword>
<dbReference type="CDD" id="cd08217">
    <property type="entry name" value="STKc_Nek2"/>
    <property type="match status" value="1"/>
</dbReference>
<dbReference type="SUPFAM" id="SSF56112">
    <property type="entry name" value="Protein kinase-like (PK-like)"/>
    <property type="match status" value="1"/>
</dbReference>
<organism evidence="19 20">
    <name type="scientific">Trichodelitschia bisporula</name>
    <dbReference type="NCBI Taxonomy" id="703511"/>
    <lineage>
        <taxon>Eukaryota</taxon>
        <taxon>Fungi</taxon>
        <taxon>Dikarya</taxon>
        <taxon>Ascomycota</taxon>
        <taxon>Pezizomycotina</taxon>
        <taxon>Dothideomycetes</taxon>
        <taxon>Dothideomycetes incertae sedis</taxon>
        <taxon>Phaeotrichales</taxon>
        <taxon>Phaeotrichaceae</taxon>
        <taxon>Trichodelitschia</taxon>
    </lineage>
</organism>
<keyword evidence="16" id="KW-0175">Coiled coil</keyword>
<keyword evidence="6" id="KW-0132">Cell division</keyword>
<evidence type="ECO:0000256" key="14">
    <source>
        <dbReference type="ARBA" id="ARBA00047899"/>
    </source>
</evidence>
<dbReference type="PROSITE" id="PS50011">
    <property type="entry name" value="PROTEIN_KINASE_DOM"/>
    <property type="match status" value="1"/>
</dbReference>
<feature type="coiled-coil region" evidence="16">
    <location>
        <begin position="300"/>
        <end position="345"/>
    </location>
</feature>
<dbReference type="PANTHER" id="PTHR43671">
    <property type="entry name" value="SERINE/THREONINE-PROTEIN KINASE NEK"/>
    <property type="match status" value="1"/>
</dbReference>
<evidence type="ECO:0000259" key="18">
    <source>
        <dbReference type="PROSITE" id="PS50011"/>
    </source>
</evidence>
<keyword evidence="7" id="KW-0808">Transferase</keyword>
<keyword evidence="9" id="KW-0498">Mitosis</keyword>
<dbReference type="GO" id="GO:0004674">
    <property type="term" value="F:protein serine/threonine kinase activity"/>
    <property type="evidence" value="ECO:0007669"/>
    <property type="project" value="UniProtKB-KW"/>
</dbReference>
<evidence type="ECO:0000256" key="6">
    <source>
        <dbReference type="ARBA" id="ARBA00022618"/>
    </source>
</evidence>
<dbReference type="GO" id="GO:0051301">
    <property type="term" value="P:cell division"/>
    <property type="evidence" value="ECO:0007669"/>
    <property type="project" value="UniProtKB-KW"/>
</dbReference>
<evidence type="ECO:0000256" key="10">
    <source>
        <dbReference type="ARBA" id="ARBA00022777"/>
    </source>
</evidence>
<keyword evidence="13" id="KW-0131">Cell cycle</keyword>
<evidence type="ECO:0000256" key="11">
    <source>
        <dbReference type="ARBA" id="ARBA00022840"/>
    </source>
</evidence>
<feature type="compositionally biased region" description="Polar residues" evidence="17">
    <location>
        <begin position="397"/>
        <end position="444"/>
    </location>
</feature>
<evidence type="ECO:0000256" key="17">
    <source>
        <dbReference type="SAM" id="MobiDB-lite"/>
    </source>
</evidence>
<gene>
    <name evidence="19" type="ORF">EJ06DRAFT_526418</name>
</gene>
<keyword evidence="12" id="KW-0539">Nucleus</keyword>
<feature type="region of interest" description="Disordered" evidence="17">
    <location>
        <begin position="394"/>
        <end position="444"/>
    </location>
</feature>
<evidence type="ECO:0000256" key="8">
    <source>
        <dbReference type="ARBA" id="ARBA00022741"/>
    </source>
</evidence>
<accession>A0A6G1I826</accession>
<keyword evidence="8" id="KW-0547">Nucleotide-binding</keyword>
<dbReference type="FunFam" id="3.30.200.20:FF:000151">
    <property type="entry name" value="G2-specific protein kinase nimA"/>
    <property type="match status" value="1"/>
</dbReference>
<dbReference type="EMBL" id="ML996688">
    <property type="protein sequence ID" value="KAF2404334.1"/>
    <property type="molecule type" value="Genomic_DNA"/>
</dbReference>
<evidence type="ECO:0000256" key="2">
    <source>
        <dbReference type="ARBA" id="ARBA00006692"/>
    </source>
</evidence>
<evidence type="ECO:0000256" key="15">
    <source>
        <dbReference type="ARBA" id="ARBA00048679"/>
    </source>
</evidence>
<keyword evidence="4" id="KW-0723">Serine/threonine-protein kinase</keyword>
<dbReference type="Gene3D" id="1.10.510.10">
    <property type="entry name" value="Transferase(Phosphotransferase) domain 1"/>
    <property type="match status" value="1"/>
</dbReference>
<comment type="catalytic activity">
    <reaction evidence="14">
        <text>L-threonyl-[protein] + ATP = O-phospho-L-threonyl-[protein] + ADP + H(+)</text>
        <dbReference type="Rhea" id="RHEA:46608"/>
        <dbReference type="Rhea" id="RHEA-COMP:11060"/>
        <dbReference type="Rhea" id="RHEA-COMP:11605"/>
        <dbReference type="ChEBI" id="CHEBI:15378"/>
        <dbReference type="ChEBI" id="CHEBI:30013"/>
        <dbReference type="ChEBI" id="CHEBI:30616"/>
        <dbReference type="ChEBI" id="CHEBI:61977"/>
        <dbReference type="ChEBI" id="CHEBI:456216"/>
        <dbReference type="EC" id="2.7.11.1"/>
    </reaction>
</comment>
<dbReference type="GO" id="GO:0044732">
    <property type="term" value="C:mitotic spindle pole body"/>
    <property type="evidence" value="ECO:0007669"/>
    <property type="project" value="TreeGrafter"/>
</dbReference>
<evidence type="ECO:0000256" key="3">
    <source>
        <dbReference type="ARBA" id="ARBA00012513"/>
    </source>
</evidence>
<protein>
    <recommendedName>
        <fullName evidence="3">non-specific serine/threonine protein kinase</fullName>
        <ecNumber evidence="3">2.7.11.1</ecNumber>
    </recommendedName>
</protein>
<dbReference type="OrthoDB" id="10250725at2759"/>
<comment type="subcellular location">
    <subcellularLocation>
        <location evidence="1">Nucleus</location>
    </subcellularLocation>
</comment>
<evidence type="ECO:0000313" key="20">
    <source>
        <dbReference type="Proteomes" id="UP000799640"/>
    </source>
</evidence>
<dbReference type="Proteomes" id="UP000799640">
    <property type="component" value="Unassembled WGS sequence"/>
</dbReference>
<sequence>MADSEKYEVLEKIGHGSFGVIHKVRRKSDGLILCRKEISYTRMSPKEREQLQAELSILKELRHPNIVRYFERDHLKTTQDLHLYMEYCGNGDLSRVIKKLKLHNQYADEEFVWSIFAQLVSALYRCHYGEAPPEVGRNVMSTGNNGRALKSKQMQYMILHRDLKPENVFLDDENSVKLGDFGLSKILQSHDFASTYVGTPYYMSPEICAAERYSLYSDIWSLGCLMYELCAKEPPFNARTHIELFHKIKTGRVAPIPPVYSPELQRVITSCLQVNPNNRPDTAHLLNLPVVKLMRKEQEVVHLGKQLKKEKELAERMQKEAADRIARLDAERDAMRAELDATVRREWEVKARLEIDKQVLKETDHLREIFATEVSQKVAEQLKLVSAQQAIAAAEQPRSSTPSLEAGALQNSASSEDSVPSLTVSAADSSELPSGTDISSLSLESPTLSKVKPMKRSARTPFTRAQTMFVNNVPSPMDVHMADPSPMSIAGLSLSPRRTGAGQTGPKMKGNLFGEDRWQATNASALNSPHISDTEHDGHLSDDDDIVTLPSPTRGLFKSKRPSLGRAKTTLPANAKRMASGGNIFAQAAVNAGANVKRAVSTVPVVATSPTRVRAGSPVRGRTLVIGAAKVNEAGSPVRKGTKEPALKSKKDEGMIKTAFRNQLQGRTLVELSHARGGDKDVPNATIRVAARMADKEVPVWDPEKDDMPSPFLVKTRIIKMGAR</sequence>
<feature type="domain" description="Protein kinase" evidence="18">
    <location>
        <begin position="7"/>
        <end position="291"/>
    </location>
</feature>
<evidence type="ECO:0000256" key="13">
    <source>
        <dbReference type="ARBA" id="ARBA00023306"/>
    </source>
</evidence>
<name>A0A6G1I826_9PEZI</name>
<dbReference type="GO" id="GO:0005634">
    <property type="term" value="C:nucleus"/>
    <property type="evidence" value="ECO:0007669"/>
    <property type="project" value="UniProtKB-SubCell"/>
</dbReference>
<evidence type="ECO:0000313" key="19">
    <source>
        <dbReference type="EMBL" id="KAF2404334.1"/>
    </source>
</evidence>
<proteinExistence type="inferred from homology"/>
<dbReference type="AlphaFoldDB" id="A0A6G1I826"/>
<evidence type="ECO:0000256" key="12">
    <source>
        <dbReference type="ARBA" id="ARBA00023242"/>
    </source>
</evidence>
<dbReference type="FunFam" id="1.10.510.10:FF:000697">
    <property type="entry name" value="G2-specific protein kinase nimA"/>
    <property type="match status" value="1"/>
</dbReference>
<dbReference type="GO" id="GO:0000278">
    <property type="term" value="P:mitotic cell cycle"/>
    <property type="evidence" value="ECO:0007669"/>
    <property type="project" value="UniProtKB-ARBA"/>
</dbReference>
<dbReference type="EC" id="2.7.11.1" evidence="3"/>
<comment type="similarity">
    <text evidence="2">Belongs to the protein kinase superfamily. CAMK Ser/Thr protein kinase family.</text>
</comment>
<reference evidence="19" key="1">
    <citation type="journal article" date="2020" name="Stud. Mycol.">
        <title>101 Dothideomycetes genomes: a test case for predicting lifestyles and emergence of pathogens.</title>
        <authorList>
            <person name="Haridas S."/>
            <person name="Albert R."/>
            <person name="Binder M."/>
            <person name="Bloem J."/>
            <person name="Labutti K."/>
            <person name="Salamov A."/>
            <person name="Andreopoulos B."/>
            <person name="Baker S."/>
            <person name="Barry K."/>
            <person name="Bills G."/>
            <person name="Bluhm B."/>
            <person name="Cannon C."/>
            <person name="Castanera R."/>
            <person name="Culley D."/>
            <person name="Daum C."/>
            <person name="Ezra D."/>
            <person name="Gonzalez J."/>
            <person name="Henrissat B."/>
            <person name="Kuo A."/>
            <person name="Liang C."/>
            <person name="Lipzen A."/>
            <person name="Lutzoni F."/>
            <person name="Magnuson J."/>
            <person name="Mondo S."/>
            <person name="Nolan M."/>
            <person name="Ohm R."/>
            <person name="Pangilinan J."/>
            <person name="Park H.-J."/>
            <person name="Ramirez L."/>
            <person name="Alfaro M."/>
            <person name="Sun H."/>
            <person name="Tritt A."/>
            <person name="Yoshinaga Y."/>
            <person name="Zwiers L.-H."/>
            <person name="Turgeon B."/>
            <person name="Goodwin S."/>
            <person name="Spatafora J."/>
            <person name="Crous P."/>
            <person name="Grigoriev I."/>
        </authorList>
    </citation>
    <scope>NUCLEOTIDE SEQUENCE</scope>
    <source>
        <strain evidence="19">CBS 262.69</strain>
    </source>
</reference>
<dbReference type="GO" id="GO:0005524">
    <property type="term" value="F:ATP binding"/>
    <property type="evidence" value="ECO:0007669"/>
    <property type="project" value="UniProtKB-KW"/>
</dbReference>
<evidence type="ECO:0000256" key="4">
    <source>
        <dbReference type="ARBA" id="ARBA00022527"/>
    </source>
</evidence>
<dbReference type="GO" id="GO:0005737">
    <property type="term" value="C:cytoplasm"/>
    <property type="evidence" value="ECO:0007669"/>
    <property type="project" value="TreeGrafter"/>
</dbReference>
<dbReference type="InterPro" id="IPR001245">
    <property type="entry name" value="Ser-Thr/Tyr_kinase_cat_dom"/>
</dbReference>
<dbReference type="SMART" id="SM00220">
    <property type="entry name" value="S_TKc"/>
    <property type="match status" value="1"/>
</dbReference>
<evidence type="ECO:0000256" key="1">
    <source>
        <dbReference type="ARBA" id="ARBA00004123"/>
    </source>
</evidence>
<comment type="catalytic activity">
    <reaction evidence="15">
        <text>L-seryl-[protein] + ATP = O-phospho-L-seryl-[protein] + ADP + H(+)</text>
        <dbReference type="Rhea" id="RHEA:17989"/>
        <dbReference type="Rhea" id="RHEA-COMP:9863"/>
        <dbReference type="Rhea" id="RHEA-COMP:11604"/>
        <dbReference type="ChEBI" id="CHEBI:15378"/>
        <dbReference type="ChEBI" id="CHEBI:29999"/>
        <dbReference type="ChEBI" id="CHEBI:30616"/>
        <dbReference type="ChEBI" id="CHEBI:83421"/>
        <dbReference type="ChEBI" id="CHEBI:456216"/>
        <dbReference type="EC" id="2.7.11.1"/>
    </reaction>
</comment>
<keyword evidence="5" id="KW-0597">Phosphoprotein</keyword>
<evidence type="ECO:0000256" key="5">
    <source>
        <dbReference type="ARBA" id="ARBA00022553"/>
    </source>
</evidence>
<dbReference type="InterPro" id="IPR011009">
    <property type="entry name" value="Kinase-like_dom_sf"/>
</dbReference>
<keyword evidence="11" id="KW-0067">ATP-binding</keyword>
<keyword evidence="20" id="KW-1185">Reference proteome</keyword>
<evidence type="ECO:0000256" key="16">
    <source>
        <dbReference type="SAM" id="Coils"/>
    </source>
</evidence>
<dbReference type="InterPro" id="IPR008271">
    <property type="entry name" value="Ser/Thr_kinase_AS"/>
</dbReference>
<evidence type="ECO:0000256" key="7">
    <source>
        <dbReference type="ARBA" id="ARBA00022679"/>
    </source>
</evidence>
<dbReference type="PANTHER" id="PTHR43671:SF13">
    <property type="entry name" value="SERINE_THREONINE-PROTEIN KINASE NEK2"/>
    <property type="match status" value="1"/>
</dbReference>
<dbReference type="Gene3D" id="3.30.200.20">
    <property type="entry name" value="Phosphorylase Kinase, domain 1"/>
    <property type="match status" value="2"/>
</dbReference>
<dbReference type="GO" id="GO:0007059">
    <property type="term" value="P:chromosome segregation"/>
    <property type="evidence" value="ECO:0007669"/>
    <property type="project" value="TreeGrafter"/>
</dbReference>
<dbReference type="InterPro" id="IPR000719">
    <property type="entry name" value="Prot_kinase_dom"/>
</dbReference>
<dbReference type="PROSITE" id="PS00108">
    <property type="entry name" value="PROTEIN_KINASE_ST"/>
    <property type="match status" value="1"/>
</dbReference>
<dbReference type="InterPro" id="IPR050660">
    <property type="entry name" value="NEK_Ser/Thr_kinase"/>
</dbReference>
<dbReference type="Pfam" id="PF07714">
    <property type="entry name" value="PK_Tyr_Ser-Thr"/>
    <property type="match status" value="1"/>
</dbReference>